<evidence type="ECO:0000313" key="9">
    <source>
        <dbReference type="Proteomes" id="UP000218890"/>
    </source>
</evidence>
<protein>
    <recommendedName>
        <fullName evidence="6">Large ribosomal subunit protein uL23</fullName>
    </recommendedName>
</protein>
<evidence type="ECO:0000256" key="4">
    <source>
        <dbReference type="ARBA" id="ARBA00022980"/>
    </source>
</evidence>
<accession>A0A110B6B3</accession>
<keyword evidence="5 6" id="KW-0687">Ribonucleoprotein</keyword>
<dbReference type="FunFam" id="3.30.70.330:FF:000001">
    <property type="entry name" value="50S ribosomal protein L23"/>
    <property type="match status" value="1"/>
</dbReference>
<dbReference type="Gene3D" id="3.30.70.330">
    <property type="match status" value="1"/>
</dbReference>
<comment type="similarity">
    <text evidence="1 6 7">Belongs to the universal ribosomal protein uL23 family.</text>
</comment>
<dbReference type="KEGG" id="hhk:HH1059_22240"/>
<sequence length="98" mass="11119">MNEERLYTILEGPHISEKSTVIADSAGQVVFRVAIDANKSEIKRAVEKLFEVRVVDVRTARAKGKLKRFGRVNGRRRDWKKAYVTLAEGQDIDFLGAE</sequence>
<dbReference type="Pfam" id="PF00276">
    <property type="entry name" value="Ribosomal_L23"/>
    <property type="match status" value="1"/>
</dbReference>
<dbReference type="GO" id="GO:0006412">
    <property type="term" value="P:translation"/>
    <property type="evidence" value="ECO:0007669"/>
    <property type="project" value="UniProtKB-UniRule"/>
</dbReference>
<dbReference type="SUPFAM" id="SSF54189">
    <property type="entry name" value="Ribosomal proteins S24e, L23 and L15e"/>
    <property type="match status" value="1"/>
</dbReference>
<dbReference type="GO" id="GO:1990904">
    <property type="term" value="C:ribonucleoprotein complex"/>
    <property type="evidence" value="ECO:0007669"/>
    <property type="project" value="UniProtKB-KW"/>
</dbReference>
<dbReference type="NCBIfam" id="NF004366">
    <property type="entry name" value="PRK05738.3-2"/>
    <property type="match status" value="1"/>
</dbReference>
<proteinExistence type="inferred from homology"/>
<evidence type="ECO:0000313" key="8">
    <source>
        <dbReference type="EMBL" id="BAU58932.1"/>
    </source>
</evidence>
<organism evidence="8 9">
    <name type="scientific">Halorhodospira halochloris</name>
    <name type="common">Ectothiorhodospira halochloris</name>
    <dbReference type="NCBI Taxonomy" id="1052"/>
    <lineage>
        <taxon>Bacteria</taxon>
        <taxon>Pseudomonadati</taxon>
        <taxon>Pseudomonadota</taxon>
        <taxon>Gammaproteobacteria</taxon>
        <taxon>Chromatiales</taxon>
        <taxon>Ectothiorhodospiraceae</taxon>
        <taxon>Halorhodospira</taxon>
    </lineage>
</organism>
<comment type="subunit">
    <text evidence="6">Part of the 50S ribosomal subunit. Contacts protein L29, and trigger factor when it is bound to the ribosome.</text>
</comment>
<keyword evidence="4 6" id="KW-0689">Ribosomal protein</keyword>
<evidence type="ECO:0000256" key="1">
    <source>
        <dbReference type="ARBA" id="ARBA00006700"/>
    </source>
</evidence>
<dbReference type="NCBIfam" id="NF004359">
    <property type="entry name" value="PRK05738.1-3"/>
    <property type="match status" value="1"/>
</dbReference>
<dbReference type="EMBL" id="AP017372">
    <property type="protein sequence ID" value="BAU58932.1"/>
    <property type="molecule type" value="Genomic_DNA"/>
</dbReference>
<evidence type="ECO:0000256" key="6">
    <source>
        <dbReference type="HAMAP-Rule" id="MF_01369"/>
    </source>
</evidence>
<dbReference type="InterPro" id="IPR012678">
    <property type="entry name" value="Ribosomal_uL23/eL15/eS24_sf"/>
</dbReference>
<dbReference type="OrthoDB" id="9793353at2"/>
<evidence type="ECO:0000256" key="2">
    <source>
        <dbReference type="ARBA" id="ARBA00022730"/>
    </source>
</evidence>
<comment type="function">
    <text evidence="6">One of the early assembly proteins it binds 23S rRNA. One of the proteins that surrounds the polypeptide exit tunnel on the outside of the ribosome. Forms the main docking site for trigger factor binding to the ribosome.</text>
</comment>
<gene>
    <name evidence="6 8" type="primary">rplW</name>
    <name evidence="8" type="ORF">HH1059_22240</name>
</gene>
<keyword evidence="9" id="KW-1185">Reference proteome</keyword>
<evidence type="ECO:0000256" key="3">
    <source>
        <dbReference type="ARBA" id="ARBA00022884"/>
    </source>
</evidence>
<dbReference type="GO" id="GO:0003735">
    <property type="term" value="F:structural constituent of ribosome"/>
    <property type="evidence" value="ECO:0007669"/>
    <property type="project" value="InterPro"/>
</dbReference>
<keyword evidence="3 6" id="KW-0694">RNA-binding</keyword>
<dbReference type="AlphaFoldDB" id="A0A110B6B3"/>
<dbReference type="GO" id="GO:0005840">
    <property type="term" value="C:ribosome"/>
    <property type="evidence" value="ECO:0007669"/>
    <property type="project" value="UniProtKB-KW"/>
</dbReference>
<name>A0A110B6B3_HALHR</name>
<dbReference type="GO" id="GO:0019843">
    <property type="term" value="F:rRNA binding"/>
    <property type="evidence" value="ECO:0007669"/>
    <property type="project" value="UniProtKB-UniRule"/>
</dbReference>
<evidence type="ECO:0000256" key="7">
    <source>
        <dbReference type="RuleBase" id="RU003934"/>
    </source>
</evidence>
<keyword evidence="2 6" id="KW-0699">rRNA-binding</keyword>
<dbReference type="NCBIfam" id="NF004363">
    <property type="entry name" value="PRK05738.2-4"/>
    <property type="match status" value="1"/>
</dbReference>
<dbReference type="RefSeq" id="WP_096410216.1">
    <property type="nucleotide sequence ID" value="NZ_AP017372.2"/>
</dbReference>
<dbReference type="InterPro" id="IPR001014">
    <property type="entry name" value="Ribosomal_uL23_CS"/>
</dbReference>
<reference evidence="8" key="1">
    <citation type="submission" date="2016-02" db="EMBL/GenBank/DDBJ databases">
        <title>Halorhodospira halochloris DSM-1059 complete genome, version 2.</title>
        <authorList>
            <person name="Tsukatani Y."/>
        </authorList>
    </citation>
    <scope>NUCLEOTIDE SEQUENCE</scope>
    <source>
        <strain evidence="8">DSM 1059</strain>
    </source>
</reference>
<dbReference type="InterPro" id="IPR013025">
    <property type="entry name" value="Ribosomal_uL23-like"/>
</dbReference>
<evidence type="ECO:0000256" key="5">
    <source>
        <dbReference type="ARBA" id="ARBA00023274"/>
    </source>
</evidence>
<dbReference type="Proteomes" id="UP000218890">
    <property type="component" value="Chromosome"/>
</dbReference>
<dbReference type="InterPro" id="IPR012677">
    <property type="entry name" value="Nucleotide-bd_a/b_plait_sf"/>
</dbReference>
<dbReference type="PROSITE" id="PS00050">
    <property type="entry name" value="RIBOSOMAL_L23"/>
    <property type="match status" value="1"/>
</dbReference>
<dbReference type="HAMAP" id="MF_01369_B">
    <property type="entry name" value="Ribosomal_uL23_B"/>
    <property type="match status" value="1"/>
</dbReference>
<dbReference type="PANTHER" id="PTHR11620">
    <property type="entry name" value="60S RIBOSOMAL PROTEIN L23A"/>
    <property type="match status" value="1"/>
</dbReference>